<evidence type="ECO:0000256" key="2">
    <source>
        <dbReference type="PROSITE-ProRule" id="PRU00335"/>
    </source>
</evidence>
<dbReference type="Proteomes" id="UP001139971">
    <property type="component" value="Unassembled WGS sequence"/>
</dbReference>
<dbReference type="Gene3D" id="1.10.357.10">
    <property type="entry name" value="Tetracycline Repressor, domain 2"/>
    <property type="match status" value="1"/>
</dbReference>
<dbReference type="GO" id="GO:0003677">
    <property type="term" value="F:DNA binding"/>
    <property type="evidence" value="ECO:0007669"/>
    <property type="project" value="UniProtKB-UniRule"/>
</dbReference>
<comment type="caution">
    <text evidence="4">The sequence shown here is derived from an EMBL/GenBank/DDBJ whole genome shotgun (WGS) entry which is preliminary data.</text>
</comment>
<gene>
    <name evidence="4" type="ORF">OD750_005655</name>
</gene>
<evidence type="ECO:0000313" key="4">
    <source>
        <dbReference type="EMBL" id="MDC8012027.1"/>
    </source>
</evidence>
<dbReference type="RefSeq" id="WP_263543290.1">
    <property type="nucleotide sequence ID" value="NZ_JAOVZO020000003.1"/>
</dbReference>
<reference evidence="4" key="1">
    <citation type="submission" date="2023-02" db="EMBL/GenBank/DDBJ databases">
        <title>Tahibacter soli sp. nov. isolated from soil.</title>
        <authorList>
            <person name="Baek J.H."/>
            <person name="Lee J.K."/>
            <person name="Choi D.G."/>
            <person name="Jeon C.O."/>
        </authorList>
    </citation>
    <scope>NUCLEOTIDE SEQUENCE</scope>
    <source>
        <strain evidence="4">BL</strain>
    </source>
</reference>
<dbReference type="PANTHER" id="PTHR30328:SF54">
    <property type="entry name" value="HTH-TYPE TRANSCRIPTIONAL REPRESSOR SCO4008"/>
    <property type="match status" value="1"/>
</dbReference>
<dbReference type="AlphaFoldDB" id="A0A9X4BIA0"/>
<feature type="domain" description="HTH tetR-type" evidence="3">
    <location>
        <begin position="6"/>
        <end position="66"/>
    </location>
</feature>
<accession>A0A9X4BIA0</accession>
<dbReference type="Pfam" id="PF00440">
    <property type="entry name" value="TetR_N"/>
    <property type="match status" value="1"/>
</dbReference>
<dbReference type="PROSITE" id="PS50977">
    <property type="entry name" value="HTH_TETR_2"/>
    <property type="match status" value="1"/>
</dbReference>
<protein>
    <submittedName>
        <fullName evidence="4">TetR family transcriptional regulator</fullName>
    </submittedName>
</protein>
<dbReference type="PRINTS" id="PR00455">
    <property type="entry name" value="HTHTETR"/>
</dbReference>
<name>A0A9X4BIA0_9GAMM</name>
<proteinExistence type="predicted"/>
<dbReference type="SUPFAM" id="SSF48498">
    <property type="entry name" value="Tetracyclin repressor-like, C-terminal domain"/>
    <property type="match status" value="1"/>
</dbReference>
<dbReference type="PANTHER" id="PTHR30328">
    <property type="entry name" value="TRANSCRIPTIONAL REPRESSOR"/>
    <property type="match status" value="1"/>
</dbReference>
<dbReference type="SUPFAM" id="SSF46689">
    <property type="entry name" value="Homeodomain-like"/>
    <property type="match status" value="1"/>
</dbReference>
<sequence>MARSSEDTRRRLLDAATAEFAEHGIAGARVDRIAAAAGCNKQAIYAYFGSKDGLFDAVYDLLCVRIVDAVPIDAHDLPGYAVRLSDWFAANPQVLRLAAWFQLEVGASRLPPAVALRATEHKIAAIRAAQDAGAIGSRFAPEALLALVLRIATTGSKDSPESGLLDASAATLRQVVRAAVERLVSN</sequence>
<dbReference type="InterPro" id="IPR009057">
    <property type="entry name" value="Homeodomain-like_sf"/>
</dbReference>
<keyword evidence="5" id="KW-1185">Reference proteome</keyword>
<dbReference type="Pfam" id="PF17926">
    <property type="entry name" value="TetR_C_21"/>
    <property type="match status" value="1"/>
</dbReference>
<evidence type="ECO:0000256" key="1">
    <source>
        <dbReference type="ARBA" id="ARBA00023125"/>
    </source>
</evidence>
<dbReference type="EMBL" id="JAOVZO020000003">
    <property type="protein sequence ID" value="MDC8012027.1"/>
    <property type="molecule type" value="Genomic_DNA"/>
</dbReference>
<dbReference type="InterPro" id="IPR041467">
    <property type="entry name" value="Sco4008_C"/>
</dbReference>
<organism evidence="4 5">
    <name type="scientific">Tahibacter soli</name>
    <dbReference type="NCBI Taxonomy" id="2983605"/>
    <lineage>
        <taxon>Bacteria</taxon>
        <taxon>Pseudomonadati</taxon>
        <taxon>Pseudomonadota</taxon>
        <taxon>Gammaproteobacteria</taxon>
        <taxon>Lysobacterales</taxon>
        <taxon>Rhodanobacteraceae</taxon>
        <taxon>Tahibacter</taxon>
    </lineage>
</organism>
<evidence type="ECO:0000259" key="3">
    <source>
        <dbReference type="PROSITE" id="PS50977"/>
    </source>
</evidence>
<dbReference type="InterPro" id="IPR050109">
    <property type="entry name" value="HTH-type_TetR-like_transc_reg"/>
</dbReference>
<evidence type="ECO:0000313" key="5">
    <source>
        <dbReference type="Proteomes" id="UP001139971"/>
    </source>
</evidence>
<keyword evidence="1 2" id="KW-0238">DNA-binding</keyword>
<dbReference type="InterPro" id="IPR001647">
    <property type="entry name" value="HTH_TetR"/>
</dbReference>
<feature type="DNA-binding region" description="H-T-H motif" evidence="2">
    <location>
        <begin position="29"/>
        <end position="48"/>
    </location>
</feature>
<dbReference type="InterPro" id="IPR036271">
    <property type="entry name" value="Tet_transcr_reg_TetR-rel_C_sf"/>
</dbReference>